<reference evidence="1 2" key="1">
    <citation type="submission" date="2018-08" db="EMBL/GenBank/DDBJ databases">
        <title>The metabolism and importance of syntrophic acetate oxidation coupled to methane or sulfide production in haloalkaline environments.</title>
        <authorList>
            <person name="Timmers P.H.A."/>
            <person name="Vavourakis C.D."/>
            <person name="Sorokin D.Y."/>
            <person name="Sinninghe Damste J.S."/>
            <person name="Muyzer G."/>
            <person name="Stams A.J.M."/>
            <person name="Plugge C.M."/>
        </authorList>
    </citation>
    <scope>NUCLEOTIDE SEQUENCE [LARGE SCALE GENOMIC DNA]</scope>
    <source>
        <strain evidence="1">MSAO_Arc3</strain>
    </source>
</reference>
<keyword evidence="1" id="KW-0347">Helicase</keyword>
<keyword evidence="1" id="KW-0547">Nucleotide-binding</keyword>
<evidence type="ECO:0000313" key="1">
    <source>
        <dbReference type="EMBL" id="RQD92930.1"/>
    </source>
</evidence>
<feature type="non-terminal residue" evidence="1">
    <location>
        <position position="1"/>
    </location>
</feature>
<keyword evidence="1" id="KW-0067">ATP-binding</keyword>
<keyword evidence="1" id="KW-0378">Hydrolase</keyword>
<sequence length="154" mass="17787">MKKELIAPENADHSILMALKERIMNDKVILFCVNCKKWISRRKVKDVEEKPICPICESRSIAALKPWEDEEIKLVKQVGQTNSAENIKRIRRVHRNANIVLAQGKKAVIALASRGIGPDTASRVIEKMRIDEDLFYKDILLAERNYAKTKQFWD</sequence>
<evidence type="ECO:0000313" key="2">
    <source>
        <dbReference type="Proteomes" id="UP000284763"/>
    </source>
</evidence>
<dbReference type="AlphaFoldDB" id="A0A424Z4Z7"/>
<name>A0A424Z4Z7_9EURY</name>
<protein>
    <submittedName>
        <fullName evidence="1">Helicase</fullName>
    </submittedName>
</protein>
<dbReference type="EMBL" id="QZAB01000009">
    <property type="protein sequence ID" value="RQD92930.1"/>
    <property type="molecule type" value="Genomic_DNA"/>
</dbReference>
<dbReference type="Proteomes" id="UP000284763">
    <property type="component" value="Unassembled WGS sequence"/>
</dbReference>
<dbReference type="GO" id="GO:0004386">
    <property type="term" value="F:helicase activity"/>
    <property type="evidence" value="ECO:0007669"/>
    <property type="project" value="UniProtKB-KW"/>
</dbReference>
<comment type="caution">
    <text evidence="1">The sequence shown here is derived from an EMBL/GenBank/DDBJ whole genome shotgun (WGS) entry which is preliminary data.</text>
</comment>
<accession>A0A424Z4Z7</accession>
<gene>
    <name evidence="1" type="ORF">D5R95_00080</name>
</gene>
<organism evidence="1 2">
    <name type="scientific">Methanosalsum natronophilum</name>
    <dbReference type="NCBI Taxonomy" id="768733"/>
    <lineage>
        <taxon>Archaea</taxon>
        <taxon>Methanobacteriati</taxon>
        <taxon>Methanobacteriota</taxon>
        <taxon>Stenosarchaea group</taxon>
        <taxon>Methanomicrobia</taxon>
        <taxon>Methanosarcinales</taxon>
        <taxon>Methanosarcinaceae</taxon>
        <taxon>Methanosalsum</taxon>
    </lineage>
</organism>
<proteinExistence type="predicted"/>